<accession>A0ABU8DYS0</accession>
<proteinExistence type="predicted"/>
<dbReference type="Proteomes" id="UP001361570">
    <property type="component" value="Unassembled WGS sequence"/>
</dbReference>
<feature type="region of interest" description="Disordered" evidence="1">
    <location>
        <begin position="23"/>
        <end position="52"/>
    </location>
</feature>
<evidence type="ECO:0000313" key="3">
    <source>
        <dbReference type="Proteomes" id="UP001361570"/>
    </source>
</evidence>
<feature type="compositionally biased region" description="Low complexity" evidence="1">
    <location>
        <begin position="27"/>
        <end position="36"/>
    </location>
</feature>
<evidence type="ECO:0000313" key="2">
    <source>
        <dbReference type="EMBL" id="MEI4273972.1"/>
    </source>
</evidence>
<dbReference type="EMBL" id="JBAPLU010000030">
    <property type="protein sequence ID" value="MEI4273972.1"/>
    <property type="molecule type" value="Genomic_DNA"/>
</dbReference>
<protein>
    <submittedName>
        <fullName evidence="2">Uncharacterized protein</fullName>
    </submittedName>
</protein>
<name>A0ABU8DYS0_9ACTN</name>
<comment type="caution">
    <text evidence="2">The sequence shown here is derived from an EMBL/GenBank/DDBJ whole genome shotgun (WGS) entry which is preliminary data.</text>
</comment>
<evidence type="ECO:0000256" key="1">
    <source>
        <dbReference type="SAM" id="MobiDB-lite"/>
    </source>
</evidence>
<organism evidence="2 3">
    <name type="scientific">Klenkia sesuvii</name>
    <dbReference type="NCBI Taxonomy" id="3103137"/>
    <lineage>
        <taxon>Bacteria</taxon>
        <taxon>Bacillati</taxon>
        <taxon>Actinomycetota</taxon>
        <taxon>Actinomycetes</taxon>
        <taxon>Geodermatophilales</taxon>
        <taxon>Geodermatophilaceae</taxon>
        <taxon>Klenkia</taxon>
    </lineage>
</organism>
<keyword evidence="3" id="KW-1185">Reference proteome</keyword>
<gene>
    <name evidence="2" type="ORF">TEK04_19800</name>
</gene>
<dbReference type="RefSeq" id="WP_336406088.1">
    <property type="nucleotide sequence ID" value="NZ_JBAPLU010000030.1"/>
</dbReference>
<reference evidence="2 3" key="1">
    <citation type="submission" date="2024-03" db="EMBL/GenBank/DDBJ databases">
        <title>Draft genome sequence of Klenkia sp. LSe6-5.</title>
        <authorList>
            <person name="Duangmal K."/>
            <person name="Chantavorakit T."/>
        </authorList>
    </citation>
    <scope>NUCLEOTIDE SEQUENCE [LARGE SCALE GENOMIC DNA]</scope>
    <source>
        <strain evidence="2 3">LSe6-5</strain>
    </source>
</reference>
<sequence length="52" mass="5143">MRQAFDEDLLTGEGIGRAVCPDGGAGFRAAPAGPSSADRRGSPRLTGGAVLG</sequence>